<sequence length="239" mass="27692">MKYKLVTVLLVVAIVSFGTQSYRDYDYFKLILVWPNSYCLTKFQRCRDKLPQYFTLGGLWPEKQGGKEPQNCLPAGNYLSNDTIEKYRAELLRYWPDLSTYDFEESKSLWIEQWRRHGSCSNVTLSPEEYITCALNRREDHNIYRFLTNAGIRANGNSYSPNRILEVLMRVTGAVVDIVCDPDRFGNVYLAEIHQCIDYNGQKFIDCHNVAKNCDNDPIFPHPIFPKSKAAPKGRPKTP</sequence>
<protein>
    <submittedName>
        <fullName evidence="1">Uncharacterized protein</fullName>
    </submittedName>
</protein>
<dbReference type="EMBL" id="CM039428">
    <property type="protein sequence ID" value="KAI4351281.1"/>
    <property type="molecule type" value="Genomic_DNA"/>
</dbReference>
<accession>A0ACB9PRZ8</accession>
<dbReference type="Proteomes" id="UP000828941">
    <property type="component" value="Chromosome 3"/>
</dbReference>
<evidence type="ECO:0000313" key="1">
    <source>
        <dbReference type="EMBL" id="KAI4351281.1"/>
    </source>
</evidence>
<proteinExistence type="predicted"/>
<organism evidence="1 2">
    <name type="scientific">Bauhinia variegata</name>
    <name type="common">Purple orchid tree</name>
    <name type="synonym">Phanera variegata</name>
    <dbReference type="NCBI Taxonomy" id="167791"/>
    <lineage>
        <taxon>Eukaryota</taxon>
        <taxon>Viridiplantae</taxon>
        <taxon>Streptophyta</taxon>
        <taxon>Embryophyta</taxon>
        <taxon>Tracheophyta</taxon>
        <taxon>Spermatophyta</taxon>
        <taxon>Magnoliopsida</taxon>
        <taxon>eudicotyledons</taxon>
        <taxon>Gunneridae</taxon>
        <taxon>Pentapetalae</taxon>
        <taxon>rosids</taxon>
        <taxon>fabids</taxon>
        <taxon>Fabales</taxon>
        <taxon>Fabaceae</taxon>
        <taxon>Cercidoideae</taxon>
        <taxon>Cercideae</taxon>
        <taxon>Bauhiniinae</taxon>
        <taxon>Bauhinia</taxon>
    </lineage>
</organism>
<reference evidence="1 2" key="1">
    <citation type="journal article" date="2022" name="DNA Res.">
        <title>Chromosomal-level genome assembly of the orchid tree Bauhinia variegata (Leguminosae; Cercidoideae) supports the allotetraploid origin hypothesis of Bauhinia.</title>
        <authorList>
            <person name="Zhong Y."/>
            <person name="Chen Y."/>
            <person name="Zheng D."/>
            <person name="Pang J."/>
            <person name="Liu Y."/>
            <person name="Luo S."/>
            <person name="Meng S."/>
            <person name="Qian L."/>
            <person name="Wei D."/>
            <person name="Dai S."/>
            <person name="Zhou R."/>
        </authorList>
    </citation>
    <scope>NUCLEOTIDE SEQUENCE [LARGE SCALE GENOMIC DNA]</scope>
    <source>
        <strain evidence="1">BV-YZ2020</strain>
    </source>
</reference>
<comment type="caution">
    <text evidence="1">The sequence shown here is derived from an EMBL/GenBank/DDBJ whole genome shotgun (WGS) entry which is preliminary data.</text>
</comment>
<name>A0ACB9PRZ8_BAUVA</name>
<evidence type="ECO:0000313" key="2">
    <source>
        <dbReference type="Proteomes" id="UP000828941"/>
    </source>
</evidence>
<gene>
    <name evidence="1" type="ORF">L6164_005657</name>
</gene>
<keyword evidence="2" id="KW-1185">Reference proteome</keyword>